<dbReference type="EMBL" id="AZMM01016100">
    <property type="protein sequence ID" value="ETJ29361.1"/>
    <property type="molecule type" value="Genomic_DNA"/>
</dbReference>
<comment type="caution">
    <text evidence="2">The sequence shown here is derived from an EMBL/GenBank/DDBJ whole genome shotgun (WGS) entry which is preliminary data.</text>
</comment>
<feature type="non-terminal residue" evidence="2">
    <location>
        <position position="126"/>
    </location>
</feature>
<dbReference type="InterPro" id="IPR025877">
    <property type="entry name" value="MobA-like_NTP_Trfase"/>
</dbReference>
<protein>
    <recommendedName>
        <fullName evidence="1">MobA-like NTP transferase domain-containing protein</fullName>
    </recommendedName>
</protein>
<sequence length="126" mass="14474">SGFSRRFNGNKLLTELNDKPLYMYIVDTVREIISHKHLSSTYINKIICVTQYEEIEENLKDTNINVLINNNSDLGVSNSIKLGISYDMNADGYMFMVCDQPFIKRETLEKILERFKETSKGIVALG</sequence>
<evidence type="ECO:0000259" key="1">
    <source>
        <dbReference type="Pfam" id="PF12804"/>
    </source>
</evidence>
<evidence type="ECO:0000313" key="2">
    <source>
        <dbReference type="EMBL" id="ETJ29361.1"/>
    </source>
</evidence>
<feature type="non-terminal residue" evidence="2">
    <location>
        <position position="1"/>
    </location>
</feature>
<dbReference type="InterPro" id="IPR029044">
    <property type="entry name" value="Nucleotide-diphossugar_trans"/>
</dbReference>
<dbReference type="Pfam" id="PF12804">
    <property type="entry name" value="NTP_transf_3"/>
    <property type="match status" value="1"/>
</dbReference>
<gene>
    <name evidence="2" type="ORF">Q604_UNBC16100G0001</name>
</gene>
<dbReference type="Gene3D" id="3.90.550.10">
    <property type="entry name" value="Spore Coat Polysaccharide Biosynthesis Protein SpsA, Chain A"/>
    <property type="match status" value="1"/>
</dbReference>
<dbReference type="PANTHER" id="PTHR43777:SF1">
    <property type="entry name" value="MOLYBDENUM COFACTOR CYTIDYLYLTRANSFERASE"/>
    <property type="match status" value="1"/>
</dbReference>
<reference evidence="2" key="1">
    <citation type="submission" date="2013-12" db="EMBL/GenBank/DDBJ databases">
        <title>A Varibaculum cambriense genome reconstructed from a premature infant gut community with otherwise low bacterial novelty that shifts toward anaerobic metabolism during the third week of life.</title>
        <authorList>
            <person name="Brown C.T."/>
            <person name="Sharon I."/>
            <person name="Thomas B.C."/>
            <person name="Castelle C.J."/>
            <person name="Morowitz M.J."/>
            <person name="Banfield J.F."/>
        </authorList>
    </citation>
    <scope>NUCLEOTIDE SEQUENCE</scope>
</reference>
<feature type="domain" description="MobA-like NTP transferase" evidence="1">
    <location>
        <begin position="2"/>
        <end position="124"/>
    </location>
</feature>
<dbReference type="GO" id="GO:0016779">
    <property type="term" value="F:nucleotidyltransferase activity"/>
    <property type="evidence" value="ECO:0007669"/>
    <property type="project" value="UniProtKB-ARBA"/>
</dbReference>
<dbReference type="SUPFAM" id="SSF53448">
    <property type="entry name" value="Nucleotide-diphospho-sugar transferases"/>
    <property type="match status" value="1"/>
</dbReference>
<organism evidence="2">
    <name type="scientific">human gut metagenome</name>
    <dbReference type="NCBI Taxonomy" id="408170"/>
    <lineage>
        <taxon>unclassified sequences</taxon>
        <taxon>metagenomes</taxon>
        <taxon>organismal metagenomes</taxon>
    </lineage>
</organism>
<proteinExistence type="predicted"/>
<dbReference type="AlphaFoldDB" id="W1XGV6"/>
<accession>W1XGV6</accession>
<dbReference type="PANTHER" id="PTHR43777">
    <property type="entry name" value="MOLYBDENUM COFACTOR CYTIDYLYLTRANSFERASE"/>
    <property type="match status" value="1"/>
</dbReference>
<name>W1XGV6_9ZZZZ</name>